<name>A0A1F6EJK7_9BACT</name>
<dbReference type="InterPro" id="IPR011335">
    <property type="entry name" value="Restrct_endonuc-II-like"/>
</dbReference>
<dbReference type="GO" id="GO:0003676">
    <property type="term" value="F:nucleic acid binding"/>
    <property type="evidence" value="ECO:0007669"/>
    <property type="project" value="InterPro"/>
</dbReference>
<gene>
    <name evidence="3" type="ORF">A3A40_00710</name>
</gene>
<dbReference type="PANTHER" id="PTHR34039:SF1">
    <property type="entry name" value="UPF0102 PROTEIN YRAN"/>
    <property type="match status" value="1"/>
</dbReference>
<organism evidence="3 4">
    <name type="scientific">Candidatus Kaiserbacteria bacterium RIFCSPLOWO2_01_FULL_54_20</name>
    <dbReference type="NCBI Taxonomy" id="1798513"/>
    <lineage>
        <taxon>Bacteria</taxon>
        <taxon>Candidatus Kaiseribacteriota</taxon>
    </lineage>
</organism>
<comment type="caution">
    <text evidence="3">The sequence shown here is derived from an EMBL/GenBank/DDBJ whole genome shotgun (WGS) entry which is preliminary data.</text>
</comment>
<accession>A0A1F6EJK7</accession>
<comment type="similarity">
    <text evidence="1 2">Belongs to the UPF0102 family.</text>
</comment>
<dbReference type="InterPro" id="IPR003509">
    <property type="entry name" value="UPF0102_YraN-like"/>
</dbReference>
<evidence type="ECO:0000256" key="1">
    <source>
        <dbReference type="ARBA" id="ARBA00006738"/>
    </source>
</evidence>
<dbReference type="Proteomes" id="UP000178427">
    <property type="component" value="Unassembled WGS sequence"/>
</dbReference>
<proteinExistence type="inferred from homology"/>
<dbReference type="Gene3D" id="3.40.1350.10">
    <property type="match status" value="1"/>
</dbReference>
<dbReference type="SUPFAM" id="SSF52980">
    <property type="entry name" value="Restriction endonuclease-like"/>
    <property type="match status" value="1"/>
</dbReference>
<reference evidence="3 4" key="1">
    <citation type="journal article" date="2016" name="Nat. Commun.">
        <title>Thousands of microbial genomes shed light on interconnected biogeochemical processes in an aquifer system.</title>
        <authorList>
            <person name="Anantharaman K."/>
            <person name="Brown C.T."/>
            <person name="Hug L.A."/>
            <person name="Sharon I."/>
            <person name="Castelle C.J."/>
            <person name="Probst A.J."/>
            <person name="Thomas B.C."/>
            <person name="Singh A."/>
            <person name="Wilkins M.J."/>
            <person name="Karaoz U."/>
            <person name="Brodie E.L."/>
            <person name="Williams K.H."/>
            <person name="Hubbard S.S."/>
            <person name="Banfield J.F."/>
        </authorList>
    </citation>
    <scope>NUCLEOTIDE SEQUENCE [LARGE SCALE GENOMIC DNA]</scope>
</reference>
<evidence type="ECO:0000313" key="4">
    <source>
        <dbReference type="Proteomes" id="UP000178427"/>
    </source>
</evidence>
<dbReference type="PANTHER" id="PTHR34039">
    <property type="entry name" value="UPF0102 PROTEIN YRAN"/>
    <property type="match status" value="1"/>
</dbReference>
<evidence type="ECO:0000313" key="3">
    <source>
        <dbReference type="EMBL" id="OGG73806.1"/>
    </source>
</evidence>
<dbReference type="EMBL" id="MFMA01000034">
    <property type="protein sequence ID" value="OGG73806.1"/>
    <property type="molecule type" value="Genomic_DNA"/>
</dbReference>
<dbReference type="HAMAP" id="MF_00048">
    <property type="entry name" value="UPF0102"/>
    <property type="match status" value="1"/>
</dbReference>
<dbReference type="InterPro" id="IPR011856">
    <property type="entry name" value="tRNA_endonuc-like_dom_sf"/>
</dbReference>
<dbReference type="Pfam" id="PF02021">
    <property type="entry name" value="UPF0102"/>
    <property type="match status" value="1"/>
</dbReference>
<sequence>MIPDEIRKSVGRQGEDIACKFLVRKGYKILERNYRRKWGEIDIIAEKAGTVRFVEVKAVSRESLPNGSREMDYRPEELVHRSKLRKVARTAALYMEEQRDSREFQIDVVGVIMSEATRTAQCRLFEQALEDNL</sequence>
<evidence type="ECO:0000256" key="2">
    <source>
        <dbReference type="HAMAP-Rule" id="MF_00048"/>
    </source>
</evidence>
<protein>
    <recommendedName>
        <fullName evidence="2">UPF0102 protein A3A40_00710</fullName>
    </recommendedName>
</protein>
<dbReference type="AlphaFoldDB" id="A0A1F6EJK7"/>